<feature type="chain" id="PRO_5034944752" description="Ig-like domain-containing protein" evidence="1">
    <location>
        <begin position="21"/>
        <end position="138"/>
    </location>
</feature>
<accession>A0A8C5YQV1</accession>
<name>A0A8C5YQV1_MARMA</name>
<feature type="signal peptide" evidence="1">
    <location>
        <begin position="1"/>
        <end position="20"/>
    </location>
</feature>
<evidence type="ECO:0000259" key="2">
    <source>
        <dbReference type="PROSITE" id="PS50835"/>
    </source>
</evidence>
<evidence type="ECO:0000256" key="1">
    <source>
        <dbReference type="SAM" id="SignalP"/>
    </source>
</evidence>
<dbReference type="Gene3D" id="2.60.40.10">
    <property type="entry name" value="Immunoglobulins"/>
    <property type="match status" value="1"/>
</dbReference>
<evidence type="ECO:0000313" key="3">
    <source>
        <dbReference type="Ensembl" id="ENSMMMP00000003333.1"/>
    </source>
</evidence>
<dbReference type="Proteomes" id="UP000694407">
    <property type="component" value="Unplaced"/>
</dbReference>
<dbReference type="InterPro" id="IPR013783">
    <property type="entry name" value="Ig-like_fold"/>
</dbReference>
<dbReference type="Ensembl" id="ENSMMMT00000003762.1">
    <property type="protein sequence ID" value="ENSMMMP00000003333.1"/>
    <property type="gene ID" value="ENSMMMG00000003043.1"/>
</dbReference>
<keyword evidence="1" id="KW-0732">Signal</keyword>
<dbReference type="SMART" id="SM00406">
    <property type="entry name" value="IGv"/>
    <property type="match status" value="1"/>
</dbReference>
<dbReference type="GeneTree" id="ENSGT00940000154039"/>
<dbReference type="PANTHER" id="PTHR23267">
    <property type="entry name" value="IMMUNOGLOBULIN LIGHT CHAIN"/>
    <property type="match status" value="1"/>
</dbReference>
<dbReference type="SMART" id="SM00409">
    <property type="entry name" value="IG"/>
    <property type="match status" value="1"/>
</dbReference>
<reference evidence="3" key="1">
    <citation type="submission" date="2025-08" db="UniProtKB">
        <authorList>
            <consortium name="Ensembl"/>
        </authorList>
    </citation>
    <scope>IDENTIFICATION</scope>
</reference>
<dbReference type="InterPro" id="IPR050150">
    <property type="entry name" value="IgV_Light_Chain"/>
</dbReference>
<protein>
    <recommendedName>
        <fullName evidence="2">Ig-like domain-containing protein</fullName>
    </recommendedName>
</protein>
<dbReference type="SUPFAM" id="SSF48726">
    <property type="entry name" value="Immunoglobulin"/>
    <property type="match status" value="1"/>
</dbReference>
<feature type="domain" description="Ig-like" evidence="2">
    <location>
        <begin position="16"/>
        <end position="113"/>
    </location>
</feature>
<dbReference type="InterPro" id="IPR003599">
    <property type="entry name" value="Ig_sub"/>
</dbReference>
<dbReference type="Pfam" id="PF07686">
    <property type="entry name" value="V-set"/>
    <property type="match status" value="1"/>
</dbReference>
<dbReference type="InterPro" id="IPR013106">
    <property type="entry name" value="Ig_V-set"/>
</dbReference>
<proteinExistence type="predicted"/>
<sequence length="138" mass="15159">MRLPAQFLGLLLLWIPGSSGDIVMTQSPLSLSITTGQPASISCRSSQSLLNSDGNTYLRWVVHKPGQSPQSLIYKVSNRGSGTDFTLRISRVEAEDAGVYYCLQTTQSPPTVAEDKSGNRDLHQCYPPNRHVSVFHPQ</sequence>
<organism evidence="3 4">
    <name type="scientific">Marmota marmota marmota</name>
    <name type="common">Alpine marmot</name>
    <dbReference type="NCBI Taxonomy" id="9994"/>
    <lineage>
        <taxon>Eukaryota</taxon>
        <taxon>Metazoa</taxon>
        <taxon>Chordata</taxon>
        <taxon>Craniata</taxon>
        <taxon>Vertebrata</taxon>
        <taxon>Euteleostomi</taxon>
        <taxon>Mammalia</taxon>
        <taxon>Eutheria</taxon>
        <taxon>Euarchontoglires</taxon>
        <taxon>Glires</taxon>
        <taxon>Rodentia</taxon>
        <taxon>Sciuromorpha</taxon>
        <taxon>Sciuridae</taxon>
        <taxon>Xerinae</taxon>
        <taxon>Marmotini</taxon>
        <taxon>Marmota</taxon>
    </lineage>
</organism>
<reference evidence="3" key="2">
    <citation type="submission" date="2025-09" db="UniProtKB">
        <authorList>
            <consortium name="Ensembl"/>
        </authorList>
    </citation>
    <scope>IDENTIFICATION</scope>
</reference>
<dbReference type="PROSITE" id="PS50835">
    <property type="entry name" value="IG_LIKE"/>
    <property type="match status" value="1"/>
</dbReference>
<dbReference type="InterPro" id="IPR036179">
    <property type="entry name" value="Ig-like_dom_sf"/>
</dbReference>
<dbReference type="AlphaFoldDB" id="A0A8C5YQV1"/>
<keyword evidence="4" id="KW-1185">Reference proteome</keyword>
<dbReference type="InterPro" id="IPR007110">
    <property type="entry name" value="Ig-like_dom"/>
</dbReference>
<evidence type="ECO:0000313" key="4">
    <source>
        <dbReference type="Proteomes" id="UP000694407"/>
    </source>
</evidence>